<dbReference type="EMBL" id="NIDE01000004">
    <property type="protein sequence ID" value="OWK43594.1"/>
    <property type="molecule type" value="Genomic_DNA"/>
</dbReference>
<proteinExistence type="inferred from homology"/>
<dbReference type="Pfam" id="PF02308">
    <property type="entry name" value="MgtC"/>
    <property type="match status" value="1"/>
</dbReference>
<dbReference type="AlphaFoldDB" id="A0A225DVA9"/>
<organism evidence="9 10">
    <name type="scientific">Fimbriiglobus ruber</name>
    <dbReference type="NCBI Taxonomy" id="1908690"/>
    <lineage>
        <taxon>Bacteria</taxon>
        <taxon>Pseudomonadati</taxon>
        <taxon>Planctomycetota</taxon>
        <taxon>Planctomycetia</taxon>
        <taxon>Gemmatales</taxon>
        <taxon>Gemmataceae</taxon>
        <taxon>Fimbriiglobus</taxon>
    </lineage>
</organism>
<evidence type="ECO:0000256" key="1">
    <source>
        <dbReference type="ARBA" id="ARBA00004651"/>
    </source>
</evidence>
<evidence type="ECO:0000313" key="10">
    <source>
        <dbReference type="Proteomes" id="UP000214646"/>
    </source>
</evidence>
<protein>
    <submittedName>
        <fullName evidence="9">Mg(2+) transport ATPase protein C</fullName>
    </submittedName>
</protein>
<evidence type="ECO:0000259" key="8">
    <source>
        <dbReference type="Pfam" id="PF02308"/>
    </source>
</evidence>
<keyword evidence="3" id="KW-1003">Cell membrane</keyword>
<comment type="caution">
    <text evidence="9">The sequence shown here is derived from an EMBL/GenBank/DDBJ whole genome shotgun (WGS) entry which is preliminary data.</text>
</comment>
<dbReference type="Proteomes" id="UP000214646">
    <property type="component" value="Unassembled WGS sequence"/>
</dbReference>
<feature type="transmembrane region" description="Helical" evidence="7">
    <location>
        <begin position="63"/>
        <end position="81"/>
    </location>
</feature>
<evidence type="ECO:0000256" key="6">
    <source>
        <dbReference type="ARBA" id="ARBA00023136"/>
    </source>
</evidence>
<feature type="transmembrane region" description="Helical" evidence="7">
    <location>
        <begin position="28"/>
        <end position="51"/>
    </location>
</feature>
<dbReference type="InterPro" id="IPR003416">
    <property type="entry name" value="MgtC/SapB/SrpB/YhiD_fam"/>
</dbReference>
<evidence type="ECO:0000256" key="5">
    <source>
        <dbReference type="ARBA" id="ARBA00022989"/>
    </source>
</evidence>
<sequence>MGAAAGLGAAIGFERQWIGRPAGTRTHLIVALASATFMLVSTQFVFFQTYGKDDLVIVDTSRIAASVVSGVGFLGAGVLFRTGIGIQGITTAASLWLAAAIGLAAGGGMYELAVAATGTALFALIVLRRLKGRRDTCTRGESSSCSRMTARRGKP</sequence>
<feature type="transmembrane region" description="Helical" evidence="7">
    <location>
        <begin position="112"/>
        <end position="130"/>
    </location>
</feature>
<keyword evidence="6 7" id="KW-0472">Membrane</keyword>
<dbReference type="GO" id="GO:0005886">
    <property type="term" value="C:plasma membrane"/>
    <property type="evidence" value="ECO:0007669"/>
    <property type="project" value="UniProtKB-SubCell"/>
</dbReference>
<comment type="similarity">
    <text evidence="2">Belongs to the MgtC/SapB family.</text>
</comment>
<gene>
    <name evidence="9" type="ORF">FRUB_03193</name>
</gene>
<keyword evidence="5 7" id="KW-1133">Transmembrane helix</keyword>
<dbReference type="InterPro" id="IPR049177">
    <property type="entry name" value="MgtC_SapB_SrpB_YhiD_N"/>
</dbReference>
<feature type="domain" description="MgtC/SapB/SrpB/YhiD N-terminal" evidence="8">
    <location>
        <begin position="2"/>
        <end position="131"/>
    </location>
</feature>
<keyword evidence="4 7" id="KW-0812">Transmembrane</keyword>
<dbReference type="PANTHER" id="PTHR33778">
    <property type="entry name" value="PROTEIN MGTC"/>
    <property type="match status" value="1"/>
</dbReference>
<comment type="subcellular location">
    <subcellularLocation>
        <location evidence="1">Cell membrane</location>
        <topology evidence="1">Multi-pass membrane protein</topology>
    </subcellularLocation>
</comment>
<dbReference type="PANTHER" id="PTHR33778:SF1">
    <property type="entry name" value="MAGNESIUM TRANSPORTER YHID-RELATED"/>
    <property type="match status" value="1"/>
</dbReference>
<name>A0A225DVA9_9BACT</name>
<accession>A0A225DVA9</accession>
<evidence type="ECO:0000256" key="7">
    <source>
        <dbReference type="SAM" id="Phobius"/>
    </source>
</evidence>
<keyword evidence="10" id="KW-1185">Reference proteome</keyword>
<evidence type="ECO:0000313" key="9">
    <source>
        <dbReference type="EMBL" id="OWK43594.1"/>
    </source>
</evidence>
<reference evidence="10" key="1">
    <citation type="submission" date="2017-06" db="EMBL/GenBank/DDBJ databases">
        <title>Genome analysis of Fimbriiglobus ruber SP5, the first member of the order Planctomycetales with confirmed chitinolytic capability.</title>
        <authorList>
            <person name="Ravin N.V."/>
            <person name="Rakitin A.L."/>
            <person name="Ivanova A.A."/>
            <person name="Beletsky A.V."/>
            <person name="Kulichevskaya I.S."/>
            <person name="Mardanov A.V."/>
            <person name="Dedysh S.N."/>
        </authorList>
    </citation>
    <scope>NUCLEOTIDE SEQUENCE [LARGE SCALE GENOMIC DNA]</scope>
    <source>
        <strain evidence="10">SP5</strain>
    </source>
</reference>
<dbReference type="PRINTS" id="PR01837">
    <property type="entry name" value="MGTCSAPBPROT"/>
</dbReference>
<evidence type="ECO:0000256" key="3">
    <source>
        <dbReference type="ARBA" id="ARBA00022475"/>
    </source>
</evidence>
<evidence type="ECO:0000256" key="2">
    <source>
        <dbReference type="ARBA" id="ARBA00009298"/>
    </source>
</evidence>
<evidence type="ECO:0000256" key="4">
    <source>
        <dbReference type="ARBA" id="ARBA00022692"/>
    </source>
</evidence>